<organism evidence="1 2">
    <name type="scientific">Micromonospora echinofusca</name>
    <dbReference type="NCBI Taxonomy" id="47858"/>
    <lineage>
        <taxon>Bacteria</taxon>
        <taxon>Bacillati</taxon>
        <taxon>Actinomycetota</taxon>
        <taxon>Actinomycetes</taxon>
        <taxon>Micromonosporales</taxon>
        <taxon>Micromonosporaceae</taxon>
        <taxon>Micromonospora</taxon>
    </lineage>
</organism>
<protein>
    <recommendedName>
        <fullName evidence="3">DUF4185 domain-containing protein</fullName>
    </recommendedName>
</protein>
<evidence type="ECO:0000313" key="1">
    <source>
        <dbReference type="EMBL" id="MBO4206803.1"/>
    </source>
</evidence>
<gene>
    <name evidence="1" type="ORF">GSF22_12430</name>
</gene>
<accession>A0ABS3VQP4</accession>
<proteinExistence type="predicted"/>
<sequence length="437" mass="45636">MASERLTERTADITAASPADAALLRSTAGLRSGTAHQGVVLLGGPSLVAGVNLFAFDTFTGRFLGSTNLGAYENIRHFAIADGVLYAGVGLGTNGGDSGRVLRWTGDRTDPFSFTEVADLPTQVADLTVHQGRIYVSTWPKAIVGAGVTGADGTGTGTAATGVGTGAVDTTDLASIWMSPLLADGEPGLTPGDAHSWTQVWSAAEYEPDPVVRRAYALGGLASYGGHLYWGTMHVPLQATALHLAVYPPKNQAQLAATVQNTQRAFVVFRGRDFDGADRAVETLYGESQLPAFDPAANGGVGGWQTRPTGMTPVYGGSGFNDPYNLYAWKMLVAGGRLYIGTMDFAYIALGGEMPAPETGATAVDPPTFGSDLWSFDAPGRPARAVDRTGFGNPLNQGVRTMVADGSTVYLGMANPMNLRTDPAGPLGGWELLELTR</sequence>
<keyword evidence="2" id="KW-1185">Reference proteome</keyword>
<evidence type="ECO:0008006" key="3">
    <source>
        <dbReference type="Google" id="ProtNLM"/>
    </source>
</evidence>
<reference evidence="1 2" key="1">
    <citation type="submission" date="2019-12" db="EMBL/GenBank/DDBJ databases">
        <title>Whole genome sequencing of endophytic Actinobacterium Micromonospora sp. MPMI6T.</title>
        <authorList>
            <person name="Evv R."/>
            <person name="Podile A.R."/>
        </authorList>
    </citation>
    <scope>NUCLEOTIDE SEQUENCE [LARGE SCALE GENOMIC DNA]</scope>
    <source>
        <strain evidence="1 2">MPMI6</strain>
    </source>
</reference>
<name>A0ABS3VQP4_MICEH</name>
<dbReference type="Proteomes" id="UP000823521">
    <property type="component" value="Unassembled WGS sequence"/>
</dbReference>
<comment type="caution">
    <text evidence="1">The sequence shown here is derived from an EMBL/GenBank/DDBJ whole genome shotgun (WGS) entry which is preliminary data.</text>
</comment>
<evidence type="ECO:0000313" key="2">
    <source>
        <dbReference type="Proteomes" id="UP000823521"/>
    </source>
</evidence>
<dbReference type="EMBL" id="WVUH01000085">
    <property type="protein sequence ID" value="MBO4206803.1"/>
    <property type="molecule type" value="Genomic_DNA"/>
</dbReference>